<gene>
    <name evidence="1" type="ORF">BACT_1088</name>
</gene>
<dbReference type="STRING" id="1437605.AB656_04055"/>
<name>A0A086Z1I6_9BIFI</name>
<evidence type="ECO:0000313" key="1">
    <source>
        <dbReference type="EMBL" id="KFI40386.1"/>
    </source>
</evidence>
<dbReference type="Gene3D" id="3.30.70.1210">
    <property type="entry name" value="Crispr-associated protein, domain 2"/>
    <property type="match status" value="1"/>
</dbReference>
<dbReference type="OrthoDB" id="9795689at2"/>
<dbReference type="Pfam" id="PF08798">
    <property type="entry name" value="CRISPR_assoc"/>
    <property type="match status" value="1"/>
</dbReference>
<dbReference type="AlphaFoldDB" id="A0A086Z1I6"/>
<dbReference type="SUPFAM" id="SSF117987">
    <property type="entry name" value="CRISPR-associated protein"/>
    <property type="match status" value="1"/>
</dbReference>
<evidence type="ECO:0008006" key="3">
    <source>
        <dbReference type="Google" id="ProtNLM"/>
    </source>
</evidence>
<dbReference type="InterPro" id="IPR010179">
    <property type="entry name" value="CRISPR-assoc_prot_Cse3"/>
</dbReference>
<dbReference type="Proteomes" id="UP000029015">
    <property type="component" value="Unassembled WGS sequence"/>
</dbReference>
<evidence type="ECO:0000313" key="2">
    <source>
        <dbReference type="Proteomes" id="UP000029015"/>
    </source>
</evidence>
<comment type="caution">
    <text evidence="1">The sequence shown here is derived from an EMBL/GenBank/DDBJ whole genome shotgun (WGS) entry which is preliminary data.</text>
</comment>
<proteinExistence type="predicted"/>
<accession>A0A086Z1I6</accession>
<keyword evidence="2" id="KW-1185">Reference proteome</keyword>
<dbReference type="SMART" id="SM01101">
    <property type="entry name" value="CRISPR_assoc"/>
    <property type="match status" value="1"/>
</dbReference>
<organism evidence="1 2">
    <name type="scientific">Bifidobacterium actinocoloniiforme DSM 22766</name>
    <dbReference type="NCBI Taxonomy" id="1437605"/>
    <lineage>
        <taxon>Bacteria</taxon>
        <taxon>Bacillati</taxon>
        <taxon>Actinomycetota</taxon>
        <taxon>Actinomycetes</taxon>
        <taxon>Bifidobacteriales</taxon>
        <taxon>Bifidobacteriaceae</taxon>
        <taxon>Bifidobacterium</taxon>
    </lineage>
</organism>
<sequence>MNETNCVWHTEIIFNRNGRAIPFDSALVHRIITASTGDPASLWCSPRPAVLLVQTRRPLHAETFRREAASIRQAKASLFFDSRARVEISGVINATRCKAHRRRAPLGADDMPAWLCRHLKGCKADIDAVQEMSPAKGRHGEQPLTISRAAFHGFATVKDPDEFANTLMTGVGRGKRFGAGLVLARRSS</sequence>
<dbReference type="EMBL" id="JGYK01000001">
    <property type="protein sequence ID" value="KFI40386.1"/>
    <property type="molecule type" value="Genomic_DNA"/>
</dbReference>
<reference evidence="1 2" key="1">
    <citation type="submission" date="2014-03" db="EMBL/GenBank/DDBJ databases">
        <title>Genomics of Bifidobacteria.</title>
        <authorList>
            <person name="Ventura M."/>
            <person name="Milani C."/>
            <person name="Lugli G.A."/>
        </authorList>
    </citation>
    <scope>NUCLEOTIDE SEQUENCE [LARGE SCALE GENOMIC DNA]</scope>
    <source>
        <strain evidence="1 2">DSM 22766</strain>
    </source>
</reference>
<dbReference type="RefSeq" id="WP_033504765.1">
    <property type="nucleotide sequence ID" value="NZ_CP011786.1"/>
</dbReference>
<protein>
    <recommendedName>
        <fullName evidence="3">CRISPR-associated protein, Cse3 family</fullName>
    </recommendedName>
</protein>